<keyword evidence="4" id="KW-1185">Reference proteome</keyword>
<dbReference type="PROSITE" id="PS51644">
    <property type="entry name" value="HTH_OST"/>
    <property type="match status" value="1"/>
</dbReference>
<dbReference type="PANTHER" id="PTHR35811">
    <property type="entry name" value="SLR1870 PROTEIN"/>
    <property type="match status" value="1"/>
</dbReference>
<feature type="region of interest" description="Disordered" evidence="1">
    <location>
        <begin position="259"/>
        <end position="281"/>
    </location>
</feature>
<evidence type="ECO:0000259" key="2">
    <source>
        <dbReference type="PROSITE" id="PS51644"/>
    </source>
</evidence>
<gene>
    <name evidence="3" type="ORF">GCM10009717_15090</name>
</gene>
<feature type="compositionally biased region" description="Low complexity" evidence="1">
    <location>
        <begin position="266"/>
        <end position="281"/>
    </location>
</feature>
<evidence type="ECO:0000313" key="3">
    <source>
        <dbReference type="EMBL" id="GAA1949851.1"/>
    </source>
</evidence>
<dbReference type="Proteomes" id="UP001499954">
    <property type="component" value="Unassembled WGS sequence"/>
</dbReference>
<dbReference type="Pfam" id="PF01936">
    <property type="entry name" value="NYN"/>
    <property type="match status" value="1"/>
</dbReference>
<accession>A0ABP5BTD9</accession>
<dbReference type="InterPro" id="IPR041966">
    <property type="entry name" value="LOTUS-like"/>
</dbReference>
<feature type="domain" description="HTH OST-type" evidence="2">
    <location>
        <begin position="186"/>
        <end position="259"/>
    </location>
</feature>
<sequence>MRGSAAARTPASLCNMPESNDLLAVLIDADNVSPARIEAVLTEVARFGTSSVKRMYGDWTSTNLSGWKAAASAHVIQPIQQFANTTGKNATDSALIIDAMDLLYTGRFTGFCIVSSDSDFTRLAARIREQGITVYGFGERKTPESFRNACDRFTYLEVIDAPKETDAAQQAVQPVPQIDQQQRLRADGRLVIALRAAVSTAADESGWAKLSPVGSLLRKQQPDFDSRNWGYAKLSDLVRATGLYEVKVQANGVLVRPRSSAPPRLAETAQRTAATQAKANA</sequence>
<dbReference type="InterPro" id="IPR021139">
    <property type="entry name" value="NYN"/>
</dbReference>
<dbReference type="Gene3D" id="3.40.50.1010">
    <property type="entry name" value="5'-nuclease"/>
    <property type="match status" value="1"/>
</dbReference>
<reference evidence="4" key="1">
    <citation type="journal article" date="2019" name="Int. J. Syst. Evol. Microbiol.">
        <title>The Global Catalogue of Microorganisms (GCM) 10K type strain sequencing project: providing services to taxonomists for standard genome sequencing and annotation.</title>
        <authorList>
            <consortium name="The Broad Institute Genomics Platform"/>
            <consortium name="The Broad Institute Genome Sequencing Center for Infectious Disease"/>
            <person name="Wu L."/>
            <person name="Ma J."/>
        </authorList>
    </citation>
    <scope>NUCLEOTIDE SEQUENCE [LARGE SCALE GENOMIC DNA]</scope>
    <source>
        <strain evidence="4">JCM 13584</strain>
    </source>
</reference>
<dbReference type="CDD" id="cd11297">
    <property type="entry name" value="PIN_LabA-like_N_1"/>
    <property type="match status" value="1"/>
</dbReference>
<dbReference type="EMBL" id="BAAAMK010000002">
    <property type="protein sequence ID" value="GAA1949851.1"/>
    <property type="molecule type" value="Genomic_DNA"/>
</dbReference>
<dbReference type="InterPro" id="IPR025605">
    <property type="entry name" value="OST-HTH/LOTUS_dom"/>
</dbReference>
<name>A0ABP5BTD9_9MICO</name>
<proteinExistence type="predicted"/>
<protein>
    <submittedName>
        <fullName evidence="3">NYN domain-containing protein</fullName>
    </submittedName>
</protein>
<dbReference type="Pfam" id="PF12872">
    <property type="entry name" value="OST-HTH"/>
    <property type="match status" value="1"/>
</dbReference>
<organism evidence="3 4">
    <name type="scientific">Agromyces allii</name>
    <dbReference type="NCBI Taxonomy" id="393607"/>
    <lineage>
        <taxon>Bacteria</taxon>
        <taxon>Bacillati</taxon>
        <taxon>Actinomycetota</taxon>
        <taxon>Actinomycetes</taxon>
        <taxon>Micrococcales</taxon>
        <taxon>Microbacteriaceae</taxon>
        <taxon>Agromyces</taxon>
    </lineage>
</organism>
<dbReference type="PANTHER" id="PTHR35811:SF1">
    <property type="entry name" value="HTH OST-TYPE DOMAIN-CONTAINING PROTEIN"/>
    <property type="match status" value="1"/>
</dbReference>
<comment type="caution">
    <text evidence="3">The sequence shown here is derived from an EMBL/GenBank/DDBJ whole genome shotgun (WGS) entry which is preliminary data.</text>
</comment>
<evidence type="ECO:0000313" key="4">
    <source>
        <dbReference type="Proteomes" id="UP001499954"/>
    </source>
</evidence>
<dbReference type="Gene3D" id="3.30.420.610">
    <property type="entry name" value="LOTUS domain-like"/>
    <property type="match status" value="1"/>
</dbReference>
<evidence type="ECO:0000256" key="1">
    <source>
        <dbReference type="SAM" id="MobiDB-lite"/>
    </source>
</evidence>
<dbReference type="CDD" id="cd10146">
    <property type="entry name" value="LabA_like_C"/>
    <property type="match status" value="1"/>
</dbReference>